<dbReference type="Gene3D" id="4.10.280.10">
    <property type="entry name" value="Helix-loop-helix DNA-binding domain"/>
    <property type="match status" value="1"/>
</dbReference>
<dbReference type="InterPro" id="IPR018540">
    <property type="entry name" value="Spo0E-like"/>
</dbReference>
<dbReference type="Proteomes" id="UP001526147">
    <property type="component" value="Unassembled WGS sequence"/>
</dbReference>
<comment type="caution">
    <text evidence="1">The sequence shown here is derived from an EMBL/GenBank/DDBJ whole genome shotgun (WGS) entry which is preliminary data.</text>
</comment>
<protein>
    <submittedName>
        <fullName evidence="1">Aspartyl-phosphate phosphatase Spo0E family protein</fullName>
    </submittedName>
</protein>
<dbReference type="PANTHER" id="PTHR41263:SF1">
    <property type="entry name" value="ASPARTYL-PHOSPHATE PHOSPHATASE YISI"/>
    <property type="match status" value="1"/>
</dbReference>
<dbReference type="SUPFAM" id="SSF140500">
    <property type="entry name" value="BAS1536-like"/>
    <property type="match status" value="1"/>
</dbReference>
<gene>
    <name evidence="1" type="ORF">OIH86_23865</name>
</gene>
<dbReference type="InterPro" id="IPR036638">
    <property type="entry name" value="HLH_DNA-bd_sf"/>
</dbReference>
<accession>A0ABT3DNQ8</accession>
<evidence type="ECO:0000313" key="2">
    <source>
        <dbReference type="Proteomes" id="UP001526147"/>
    </source>
</evidence>
<dbReference type="Pfam" id="PF09388">
    <property type="entry name" value="SpoOE-like"/>
    <property type="match status" value="1"/>
</dbReference>
<evidence type="ECO:0000313" key="1">
    <source>
        <dbReference type="EMBL" id="MCV9888695.1"/>
    </source>
</evidence>
<proteinExistence type="predicted"/>
<reference evidence="1 2" key="1">
    <citation type="submission" date="2022-10" db="EMBL/GenBank/DDBJ databases">
        <title>Draft genome assembly of moderately radiation resistant bacterium Metabacillus halosaccharovorans.</title>
        <authorList>
            <person name="Pal S."/>
            <person name="Gopinathan A."/>
        </authorList>
    </citation>
    <scope>NUCLEOTIDE SEQUENCE [LARGE SCALE GENOMIC DNA]</scope>
    <source>
        <strain evidence="1 2">VITHBRA001</strain>
    </source>
</reference>
<organism evidence="1 2">
    <name type="scientific">Metabacillus halosaccharovorans</name>
    <dbReference type="NCBI Taxonomy" id="930124"/>
    <lineage>
        <taxon>Bacteria</taxon>
        <taxon>Bacillati</taxon>
        <taxon>Bacillota</taxon>
        <taxon>Bacilli</taxon>
        <taxon>Bacillales</taxon>
        <taxon>Bacillaceae</taxon>
        <taxon>Metabacillus</taxon>
    </lineage>
</organism>
<dbReference type="PANTHER" id="PTHR41263">
    <property type="entry name" value="ASPARTYL-PHOSPHATE PHOSPHATASE YISI"/>
    <property type="match status" value="1"/>
</dbReference>
<sequence length="59" mass="6939">MLDKSQNDHILDNIELTRNEMIKFVKVYGLTHHKTIQISQKLDRLLNLNQSFGFPAENK</sequence>
<dbReference type="EMBL" id="JAOYEY010000051">
    <property type="protein sequence ID" value="MCV9888695.1"/>
    <property type="molecule type" value="Genomic_DNA"/>
</dbReference>
<dbReference type="InterPro" id="IPR037208">
    <property type="entry name" value="Spo0E-like_sf"/>
</dbReference>
<dbReference type="InterPro" id="IPR053028">
    <property type="entry name" value="Spo0E-like_phosphatase"/>
</dbReference>
<keyword evidence="2" id="KW-1185">Reference proteome</keyword>
<name>A0ABT3DNQ8_9BACI</name>